<protein>
    <submittedName>
        <fullName evidence="1">Uncharacterized protein</fullName>
    </submittedName>
</protein>
<evidence type="ECO:0000313" key="2">
    <source>
        <dbReference type="Proteomes" id="UP000814033"/>
    </source>
</evidence>
<reference evidence="1" key="2">
    <citation type="journal article" date="2022" name="New Phytol.">
        <title>Evolutionary transition to the ectomycorrhizal habit in the genomes of a hyperdiverse lineage of mushroom-forming fungi.</title>
        <authorList>
            <person name="Looney B."/>
            <person name="Miyauchi S."/>
            <person name="Morin E."/>
            <person name="Drula E."/>
            <person name="Courty P.E."/>
            <person name="Kohler A."/>
            <person name="Kuo A."/>
            <person name="LaButti K."/>
            <person name="Pangilinan J."/>
            <person name="Lipzen A."/>
            <person name="Riley R."/>
            <person name="Andreopoulos W."/>
            <person name="He G."/>
            <person name="Johnson J."/>
            <person name="Nolan M."/>
            <person name="Tritt A."/>
            <person name="Barry K.W."/>
            <person name="Grigoriev I.V."/>
            <person name="Nagy L.G."/>
            <person name="Hibbett D."/>
            <person name="Henrissat B."/>
            <person name="Matheny P.B."/>
            <person name="Labbe J."/>
            <person name="Martin F.M."/>
        </authorList>
    </citation>
    <scope>NUCLEOTIDE SEQUENCE</scope>
    <source>
        <strain evidence="1">FP105234-sp</strain>
    </source>
</reference>
<organism evidence="1 2">
    <name type="scientific">Auriscalpium vulgare</name>
    <dbReference type="NCBI Taxonomy" id="40419"/>
    <lineage>
        <taxon>Eukaryota</taxon>
        <taxon>Fungi</taxon>
        <taxon>Dikarya</taxon>
        <taxon>Basidiomycota</taxon>
        <taxon>Agaricomycotina</taxon>
        <taxon>Agaricomycetes</taxon>
        <taxon>Russulales</taxon>
        <taxon>Auriscalpiaceae</taxon>
        <taxon>Auriscalpium</taxon>
    </lineage>
</organism>
<dbReference type="EMBL" id="MU275858">
    <property type="protein sequence ID" value="KAI0050765.1"/>
    <property type="molecule type" value="Genomic_DNA"/>
</dbReference>
<dbReference type="Proteomes" id="UP000814033">
    <property type="component" value="Unassembled WGS sequence"/>
</dbReference>
<evidence type="ECO:0000313" key="1">
    <source>
        <dbReference type="EMBL" id="KAI0050765.1"/>
    </source>
</evidence>
<proteinExistence type="predicted"/>
<reference evidence="1" key="1">
    <citation type="submission" date="2021-02" db="EMBL/GenBank/DDBJ databases">
        <authorList>
            <consortium name="DOE Joint Genome Institute"/>
            <person name="Ahrendt S."/>
            <person name="Looney B.P."/>
            <person name="Miyauchi S."/>
            <person name="Morin E."/>
            <person name="Drula E."/>
            <person name="Courty P.E."/>
            <person name="Chicoki N."/>
            <person name="Fauchery L."/>
            <person name="Kohler A."/>
            <person name="Kuo A."/>
            <person name="Labutti K."/>
            <person name="Pangilinan J."/>
            <person name="Lipzen A."/>
            <person name="Riley R."/>
            <person name="Andreopoulos W."/>
            <person name="He G."/>
            <person name="Johnson J."/>
            <person name="Barry K.W."/>
            <person name="Grigoriev I.V."/>
            <person name="Nagy L."/>
            <person name="Hibbett D."/>
            <person name="Henrissat B."/>
            <person name="Matheny P.B."/>
            <person name="Labbe J."/>
            <person name="Martin F."/>
        </authorList>
    </citation>
    <scope>NUCLEOTIDE SEQUENCE</scope>
    <source>
        <strain evidence="1">FP105234-sp</strain>
    </source>
</reference>
<gene>
    <name evidence="1" type="ORF">FA95DRAFT_518969</name>
</gene>
<comment type="caution">
    <text evidence="1">The sequence shown here is derived from an EMBL/GenBank/DDBJ whole genome shotgun (WGS) entry which is preliminary data.</text>
</comment>
<name>A0ACB8S344_9AGAM</name>
<keyword evidence="2" id="KW-1185">Reference proteome</keyword>
<accession>A0ACB8S344</accession>
<sequence>MIGSRRDVVLDCMFSASFLWHNAIGHAFLQVLVFLVLRSRKTRRAHELITRFRSTGRFEGMHELHLLRAAIILDDLHVDHESCLAASSITEHSFQCSRSEGLAGSFMYKMDICHKRLMFTTRVGSFFNSTASRLPSLSSPSPFLISFIYSFI</sequence>